<dbReference type="EMBL" id="LBQX01000032">
    <property type="protein sequence ID" value="KKP86134.1"/>
    <property type="molecule type" value="Genomic_DNA"/>
</dbReference>
<dbReference type="PANTHER" id="PTHR43861">
    <property type="entry name" value="TRANS-ACONITATE 2-METHYLTRANSFERASE-RELATED"/>
    <property type="match status" value="1"/>
</dbReference>
<evidence type="ECO:0000313" key="3">
    <source>
        <dbReference type="Proteomes" id="UP000034536"/>
    </source>
</evidence>
<name>A0A0G0CWA6_9BACT</name>
<dbReference type="AlphaFoldDB" id="A0A0G0CWA6"/>
<dbReference type="InterPro" id="IPR029063">
    <property type="entry name" value="SAM-dependent_MTases_sf"/>
</dbReference>
<dbReference type="InterPro" id="IPR013216">
    <property type="entry name" value="Methyltransf_11"/>
</dbReference>
<dbReference type="Gene3D" id="3.40.50.150">
    <property type="entry name" value="Vaccinia Virus protein VP39"/>
    <property type="match status" value="1"/>
</dbReference>
<accession>A0A0G0CWA6</accession>
<gene>
    <name evidence="2" type="ORF">UR89_C0032G0017</name>
</gene>
<feature type="domain" description="Methyltransferase type 11" evidence="1">
    <location>
        <begin position="108"/>
        <end position="198"/>
    </location>
</feature>
<comment type="caution">
    <text evidence="2">The sequence shown here is derived from an EMBL/GenBank/DDBJ whole genome shotgun (WGS) entry which is preliminary data.</text>
</comment>
<protein>
    <recommendedName>
        <fullName evidence="1">Methyltransferase type 11 domain-containing protein</fullName>
    </recommendedName>
</protein>
<dbReference type="CDD" id="cd02440">
    <property type="entry name" value="AdoMet_MTases"/>
    <property type="match status" value="1"/>
</dbReference>
<dbReference type="Proteomes" id="UP000034536">
    <property type="component" value="Unassembled WGS sequence"/>
</dbReference>
<reference evidence="2 3" key="1">
    <citation type="journal article" date="2015" name="Nature">
        <title>rRNA introns, odd ribosomes, and small enigmatic genomes across a large radiation of phyla.</title>
        <authorList>
            <person name="Brown C.T."/>
            <person name="Hug L.A."/>
            <person name="Thomas B.C."/>
            <person name="Sharon I."/>
            <person name="Castelle C.J."/>
            <person name="Singh A."/>
            <person name="Wilkins M.J."/>
            <person name="Williams K.H."/>
            <person name="Banfield J.F."/>
        </authorList>
    </citation>
    <scope>NUCLEOTIDE SEQUENCE [LARGE SCALE GENOMIC DNA]</scope>
</reference>
<evidence type="ECO:0000313" key="2">
    <source>
        <dbReference type="EMBL" id="KKP86134.1"/>
    </source>
</evidence>
<organism evidence="2 3">
    <name type="scientific">Candidatus Roizmanbacteria bacterium GW2011_GWA2_35_8</name>
    <dbReference type="NCBI Taxonomy" id="1618479"/>
    <lineage>
        <taxon>Bacteria</taxon>
        <taxon>Candidatus Roizmaniibacteriota</taxon>
    </lineage>
</organism>
<dbReference type="SUPFAM" id="SSF53335">
    <property type="entry name" value="S-adenosyl-L-methionine-dependent methyltransferases"/>
    <property type="match status" value="1"/>
</dbReference>
<proteinExistence type="predicted"/>
<evidence type="ECO:0000259" key="1">
    <source>
        <dbReference type="Pfam" id="PF08241"/>
    </source>
</evidence>
<sequence>MSGERHIFNVAEESLRRPWLSPLGITMAPINRAERRLVQELMVYRKERLWRENRRVMQPSEIATPLLEKRSAPEYYQTIYAEMLYEMMKQGYDPRELFVGSPKGVNILDFGCGNGQRTARLVGDNDVWGVDISSKLVAEAQSKGITANVINADDQDLPYDKGTFDLVYSFDVFEHLFNPEHALDQLRKVMKSKGVLIVTVPVLKQSTMQNNVAFHKQILKAIGKTDSPLANIEPEIGVRSFIDWVKFFSRHGFRPITRALGYSWDKKISIEEKIDLFMNPSKAGDICLVLSPINWLPGNNDQFDVEVAAGALSSHEFLSGLRIFPSEQAAALSLMSNPANTTY</sequence>
<dbReference type="GO" id="GO:0008757">
    <property type="term" value="F:S-adenosylmethionine-dependent methyltransferase activity"/>
    <property type="evidence" value="ECO:0007669"/>
    <property type="project" value="InterPro"/>
</dbReference>
<dbReference type="Pfam" id="PF08241">
    <property type="entry name" value="Methyltransf_11"/>
    <property type="match status" value="1"/>
</dbReference>